<gene>
    <name evidence="2" type="ORF">H9838_07165</name>
</gene>
<dbReference type="Gene3D" id="1.10.1330.10">
    <property type="entry name" value="Dockerin domain"/>
    <property type="match status" value="1"/>
</dbReference>
<dbReference type="SUPFAM" id="SSF63446">
    <property type="entry name" value="Type I dockerin domain"/>
    <property type="match status" value="1"/>
</dbReference>
<name>A0A9D2C077_9FIRM</name>
<protein>
    <recommendedName>
        <fullName evidence="4">Dockerin domain-containing protein</fullName>
    </recommendedName>
</protein>
<comment type="caution">
    <text evidence="2">The sequence shown here is derived from an EMBL/GenBank/DDBJ whole genome shotgun (WGS) entry which is preliminary data.</text>
</comment>
<dbReference type="Proteomes" id="UP000823915">
    <property type="component" value="Unassembled WGS sequence"/>
</dbReference>
<proteinExistence type="predicted"/>
<dbReference type="PROSITE" id="PS00018">
    <property type="entry name" value="EF_HAND_1"/>
    <property type="match status" value="1"/>
</dbReference>
<dbReference type="InterPro" id="IPR018247">
    <property type="entry name" value="EF_Hand_1_Ca_BS"/>
</dbReference>
<feature type="region of interest" description="Disordered" evidence="1">
    <location>
        <begin position="314"/>
        <end position="421"/>
    </location>
</feature>
<dbReference type="AlphaFoldDB" id="A0A9D2C077"/>
<dbReference type="EMBL" id="DXDU01000115">
    <property type="protein sequence ID" value="HIY26933.1"/>
    <property type="molecule type" value="Genomic_DNA"/>
</dbReference>
<dbReference type="InterPro" id="IPR011044">
    <property type="entry name" value="Quino_amine_DH_bsu"/>
</dbReference>
<dbReference type="GO" id="GO:0000272">
    <property type="term" value="P:polysaccharide catabolic process"/>
    <property type="evidence" value="ECO:0007669"/>
    <property type="project" value="InterPro"/>
</dbReference>
<sequence length="534" mass="55467">MKGKNRRGGPGALVALAMFLAVFVWLSVFLGAGQDAPVQAVPLEGLPVNAQPILFQETESGVFLEAWSVRGTAFLQLDEKGRESARTSIPSTTSAAKPRGGSLFLLTEDGTVSQYSQGLQLLAQWQTPTPTVFLYPYDFSPAGDLYAGEGAVLTLYPRGGGGEAADREFEGEIRFLQVTPQGQLYVYAGGTLYHSGDGSFQRLSPVSGGKEPFALLGEEGWVDVSGGVYRLENGSPRLVTDLGLPPVVGTEPLYAGDEQGFAVGQNSGEITWYGWDGSVLGSCLVPTPLRAVTPSLALCGGDGALALAQTGFAAPAATPTPTPTPAPSEEPEETPTPAPSEEPEGTPTPAPSEEPEGTPTPAPSEEPEGTPSPAPSQEPGETPTPAPSEGPEEAPTPAPSEGPEEAPTPTPAPPPAGWAPELQGDKIYVPLGAAVEDLRNYFKPMAVKVLTPEGEAVYYGNLATGMTVEEYTIVVPGDCDGTGACNDRDVQAAQAHLLEETLLEGPCRLAADLDGDGEVTPEDLVLFDTLAPAS</sequence>
<evidence type="ECO:0000313" key="3">
    <source>
        <dbReference type="Proteomes" id="UP000823915"/>
    </source>
</evidence>
<evidence type="ECO:0000313" key="2">
    <source>
        <dbReference type="EMBL" id="HIY26933.1"/>
    </source>
</evidence>
<evidence type="ECO:0008006" key="4">
    <source>
        <dbReference type="Google" id="ProtNLM"/>
    </source>
</evidence>
<dbReference type="InterPro" id="IPR036439">
    <property type="entry name" value="Dockerin_dom_sf"/>
</dbReference>
<reference evidence="2" key="1">
    <citation type="journal article" date="2021" name="PeerJ">
        <title>Extensive microbial diversity within the chicken gut microbiome revealed by metagenomics and culture.</title>
        <authorList>
            <person name="Gilroy R."/>
            <person name="Ravi A."/>
            <person name="Getino M."/>
            <person name="Pursley I."/>
            <person name="Horton D.L."/>
            <person name="Alikhan N.F."/>
            <person name="Baker D."/>
            <person name="Gharbi K."/>
            <person name="Hall N."/>
            <person name="Watson M."/>
            <person name="Adriaenssens E.M."/>
            <person name="Foster-Nyarko E."/>
            <person name="Jarju S."/>
            <person name="Secka A."/>
            <person name="Antonio M."/>
            <person name="Oren A."/>
            <person name="Chaudhuri R.R."/>
            <person name="La Ragione R."/>
            <person name="Hildebrand F."/>
            <person name="Pallen M.J."/>
        </authorList>
    </citation>
    <scope>NUCLEOTIDE SEQUENCE</scope>
    <source>
        <strain evidence="2">1282</strain>
    </source>
</reference>
<evidence type="ECO:0000256" key="1">
    <source>
        <dbReference type="SAM" id="MobiDB-lite"/>
    </source>
</evidence>
<feature type="compositionally biased region" description="Pro residues" evidence="1">
    <location>
        <begin position="318"/>
        <end position="417"/>
    </location>
</feature>
<dbReference type="CDD" id="cd14256">
    <property type="entry name" value="Dockerin_I"/>
    <property type="match status" value="1"/>
</dbReference>
<accession>A0A9D2C077</accession>
<organism evidence="2 3">
    <name type="scientific">Candidatus Acutalibacter pullistercoris</name>
    <dbReference type="NCBI Taxonomy" id="2838418"/>
    <lineage>
        <taxon>Bacteria</taxon>
        <taxon>Bacillati</taxon>
        <taxon>Bacillota</taxon>
        <taxon>Clostridia</taxon>
        <taxon>Eubacteriales</taxon>
        <taxon>Acutalibacteraceae</taxon>
        <taxon>Acutalibacter</taxon>
    </lineage>
</organism>
<reference evidence="2" key="2">
    <citation type="submission" date="2021-04" db="EMBL/GenBank/DDBJ databases">
        <authorList>
            <person name="Gilroy R."/>
        </authorList>
    </citation>
    <scope>NUCLEOTIDE SEQUENCE</scope>
    <source>
        <strain evidence="2">1282</strain>
    </source>
</reference>
<dbReference type="SUPFAM" id="SSF50969">
    <property type="entry name" value="YVTN repeat-like/Quinoprotein amine dehydrogenase"/>
    <property type="match status" value="1"/>
</dbReference>